<keyword evidence="3" id="KW-1185">Reference proteome</keyword>
<name>A0A9P8TJI4_WICPI</name>
<dbReference type="AlphaFoldDB" id="A0A9P8TJI4"/>
<accession>A0A9P8TJI4</accession>
<feature type="signal peptide" evidence="1">
    <location>
        <begin position="1"/>
        <end position="22"/>
    </location>
</feature>
<evidence type="ECO:0000313" key="3">
    <source>
        <dbReference type="Proteomes" id="UP000774326"/>
    </source>
</evidence>
<dbReference type="Proteomes" id="UP000774326">
    <property type="component" value="Unassembled WGS sequence"/>
</dbReference>
<reference evidence="2" key="2">
    <citation type="submission" date="2021-01" db="EMBL/GenBank/DDBJ databases">
        <authorList>
            <person name="Schikora-Tamarit M.A."/>
        </authorList>
    </citation>
    <scope>NUCLEOTIDE SEQUENCE</scope>
    <source>
        <strain evidence="2">CBS2887</strain>
    </source>
</reference>
<dbReference type="OrthoDB" id="10501261at2759"/>
<comment type="caution">
    <text evidence="2">The sequence shown here is derived from an EMBL/GenBank/DDBJ whole genome shotgun (WGS) entry which is preliminary data.</text>
</comment>
<organism evidence="2 3">
    <name type="scientific">Wickerhamomyces pijperi</name>
    <name type="common">Yeast</name>
    <name type="synonym">Pichia pijperi</name>
    <dbReference type="NCBI Taxonomy" id="599730"/>
    <lineage>
        <taxon>Eukaryota</taxon>
        <taxon>Fungi</taxon>
        <taxon>Dikarya</taxon>
        <taxon>Ascomycota</taxon>
        <taxon>Saccharomycotina</taxon>
        <taxon>Saccharomycetes</taxon>
        <taxon>Phaffomycetales</taxon>
        <taxon>Wickerhamomycetaceae</taxon>
        <taxon>Wickerhamomyces</taxon>
    </lineage>
</organism>
<sequence length="552" mass="59617">MNVQVLILFFTILCKRLIKSLAHSIIKASRTINEINNNNNGEKIRSTCIDPGLAHHLFSSSSHLVQSGTVLEPFNLFSVVSVGQWSFPSFTFLGVDSQGDVLTWGQFGQTDNVNSVVWSDLVVGSWVNEVQWQQTLLLQVGFVDTSEGLGDDGETTQESWFQGSVFSGGTFTEVFTTNDNPLDTSVSVVNGGVWNTLPFTSVQVLDVVGLVVFSVDGTNHVVVGDVFQVTSVLQPRTGHRDVIGGGLTLGLDQDWHVFGILTVPWLEWSQLLQSVGGWGNLDIDGFSVGWWGLVGVFTGIVTLDCEVSVVGGDNGVLVTLLDVLSVPLTDTWTTGVGQDNTTEFFEGLQLTVSGNGGSDLFGTWGNSEQGLGLDTVLGGISDDGSGSGHVFVRRVGTGTDQTNLDFQWPVLGNGNFLNLGDWGGEIWGEWTVDVWFQGVQVDFNDFVVFSTFVGLQEVLLVQVGKGRDLVSTSGVQVFSHWLVVWEDRGGGTDFSTHVTDGTHTGTRESVDTFTEVFDNLTSTTLDGGDTSQLQDDILWRGPAVHLTSQLDT</sequence>
<gene>
    <name evidence="2" type="ORF">WICPIJ_007899</name>
</gene>
<dbReference type="EMBL" id="JAEUBG010004581">
    <property type="protein sequence ID" value="KAH3681124.1"/>
    <property type="molecule type" value="Genomic_DNA"/>
</dbReference>
<proteinExistence type="predicted"/>
<protein>
    <submittedName>
        <fullName evidence="2">Uncharacterized protein</fullName>
    </submittedName>
</protein>
<evidence type="ECO:0000256" key="1">
    <source>
        <dbReference type="SAM" id="SignalP"/>
    </source>
</evidence>
<evidence type="ECO:0000313" key="2">
    <source>
        <dbReference type="EMBL" id="KAH3681124.1"/>
    </source>
</evidence>
<keyword evidence="1" id="KW-0732">Signal</keyword>
<feature type="chain" id="PRO_5040159266" evidence="1">
    <location>
        <begin position="23"/>
        <end position="552"/>
    </location>
</feature>
<reference evidence="2" key="1">
    <citation type="journal article" date="2021" name="Open Biol.">
        <title>Shared evolutionary footprints suggest mitochondrial oxidative damage underlies multiple complex I losses in fungi.</title>
        <authorList>
            <person name="Schikora-Tamarit M.A."/>
            <person name="Marcet-Houben M."/>
            <person name="Nosek J."/>
            <person name="Gabaldon T."/>
        </authorList>
    </citation>
    <scope>NUCLEOTIDE SEQUENCE</scope>
    <source>
        <strain evidence="2">CBS2887</strain>
    </source>
</reference>